<name>A0ABQ9JJA6_9CUCU</name>
<reference evidence="2" key="1">
    <citation type="journal article" date="2023" name="Insect Mol. Biol.">
        <title>Genome sequencing provides insights into the evolution of gene families encoding plant cell wall-degrading enzymes in longhorned beetles.</title>
        <authorList>
            <person name="Shin N.R."/>
            <person name="Okamura Y."/>
            <person name="Kirsch R."/>
            <person name="Pauchet Y."/>
        </authorList>
    </citation>
    <scope>NUCLEOTIDE SEQUENCE</scope>
    <source>
        <strain evidence="2">MMC_N1</strain>
    </source>
</reference>
<accession>A0ABQ9JJA6</accession>
<keyword evidence="1" id="KW-0233">DNA recombination</keyword>
<dbReference type="SUPFAM" id="SSF56349">
    <property type="entry name" value="DNA breaking-rejoining enzymes"/>
    <property type="match status" value="1"/>
</dbReference>
<dbReference type="Gene3D" id="1.10.443.10">
    <property type="entry name" value="Intergrase catalytic core"/>
    <property type="match status" value="1"/>
</dbReference>
<evidence type="ECO:0000256" key="1">
    <source>
        <dbReference type="ARBA" id="ARBA00023172"/>
    </source>
</evidence>
<dbReference type="EMBL" id="JAPWTJ010000453">
    <property type="protein sequence ID" value="KAJ8978301.1"/>
    <property type="molecule type" value="Genomic_DNA"/>
</dbReference>
<keyword evidence="3" id="KW-1185">Reference proteome</keyword>
<sequence length="135" mass="15686">MIQYTKQNYTNKESKTCNSTLHTERGSTLFQPSGKVVYRGAKHRGKLEREARMSSREVALISSISGACRCDELLKMKISDLDILENRIIIVIPVTKTYSSRTFVITKSEWINIIKQYCDLRNNIDSDRFFTNKIW</sequence>
<evidence type="ECO:0000313" key="3">
    <source>
        <dbReference type="Proteomes" id="UP001162164"/>
    </source>
</evidence>
<organism evidence="2 3">
    <name type="scientific">Molorchus minor</name>
    <dbReference type="NCBI Taxonomy" id="1323400"/>
    <lineage>
        <taxon>Eukaryota</taxon>
        <taxon>Metazoa</taxon>
        <taxon>Ecdysozoa</taxon>
        <taxon>Arthropoda</taxon>
        <taxon>Hexapoda</taxon>
        <taxon>Insecta</taxon>
        <taxon>Pterygota</taxon>
        <taxon>Neoptera</taxon>
        <taxon>Endopterygota</taxon>
        <taxon>Coleoptera</taxon>
        <taxon>Polyphaga</taxon>
        <taxon>Cucujiformia</taxon>
        <taxon>Chrysomeloidea</taxon>
        <taxon>Cerambycidae</taxon>
        <taxon>Lamiinae</taxon>
        <taxon>Monochamini</taxon>
        <taxon>Molorchus</taxon>
    </lineage>
</organism>
<evidence type="ECO:0000313" key="2">
    <source>
        <dbReference type="EMBL" id="KAJ8978301.1"/>
    </source>
</evidence>
<evidence type="ECO:0008006" key="4">
    <source>
        <dbReference type="Google" id="ProtNLM"/>
    </source>
</evidence>
<proteinExistence type="predicted"/>
<protein>
    <recommendedName>
        <fullName evidence="4">Tyr recombinase domain-containing protein</fullName>
    </recommendedName>
</protein>
<dbReference type="Proteomes" id="UP001162164">
    <property type="component" value="Unassembled WGS sequence"/>
</dbReference>
<dbReference type="InterPro" id="IPR013762">
    <property type="entry name" value="Integrase-like_cat_sf"/>
</dbReference>
<gene>
    <name evidence="2" type="ORF">NQ317_014506</name>
</gene>
<dbReference type="InterPro" id="IPR011010">
    <property type="entry name" value="DNA_brk_join_enz"/>
</dbReference>
<comment type="caution">
    <text evidence="2">The sequence shown here is derived from an EMBL/GenBank/DDBJ whole genome shotgun (WGS) entry which is preliminary data.</text>
</comment>